<protein>
    <submittedName>
        <fullName evidence="2">Uncharacterized protein</fullName>
    </submittedName>
</protein>
<name>A0A819I0N1_9BILA</name>
<accession>A0A819I0N1</accession>
<evidence type="ECO:0000313" key="3">
    <source>
        <dbReference type="Proteomes" id="UP000663842"/>
    </source>
</evidence>
<feature type="region of interest" description="Disordered" evidence="1">
    <location>
        <begin position="409"/>
        <end position="428"/>
    </location>
</feature>
<dbReference type="AlphaFoldDB" id="A0A819I0N1"/>
<sequence length="459" mass="51406">MITSILSGTTPNGSLITILQGEASLETTSIDLNVGLVELEQSSCETQSFDFEKDESASEFICQSSSRPRNPTMKRQRSTSRRASKCFLLSLPESWTTNCNMVSNNHIPSDQRLSVCGKCTGNCNRCSCGKNKLVCTLLCKCLTKKCQNRQPVSSSQNFNVNQIPMKDAGFDDNQNESSCDLNAIDSVDVEDEEISRRTYSSSSNYVSDTESSSCDFSQLYQSSYQSISSIVEDDNIDNDNLSIINIDNDCSNRSWEKSTENSIVFKKSQRTIHKTISELGAGLSNTKRIIQSQKINSFSIRSQSSFNLPLSPRSINLCRTRPFSHSLRPFGMQRITVVFHRAINDRILKYPTTLRPLVTVYDRANDGRNTVHAKTSNYGALRSETLQNGSIRCHLRPFTIVSGRRNVRPGSPLSFSQPVTSTPQITKGNTRRVMKKQNYHAHDKNISSISFSQSQDHEE</sequence>
<feature type="compositionally biased region" description="Polar residues" evidence="1">
    <location>
        <begin position="413"/>
        <end position="428"/>
    </location>
</feature>
<proteinExistence type="predicted"/>
<dbReference type="EMBL" id="CAJOBF010001038">
    <property type="protein sequence ID" value="CAF3904649.1"/>
    <property type="molecule type" value="Genomic_DNA"/>
</dbReference>
<evidence type="ECO:0000313" key="2">
    <source>
        <dbReference type="EMBL" id="CAF3904649.1"/>
    </source>
</evidence>
<comment type="caution">
    <text evidence="2">The sequence shown here is derived from an EMBL/GenBank/DDBJ whole genome shotgun (WGS) entry which is preliminary data.</text>
</comment>
<reference evidence="2" key="1">
    <citation type="submission" date="2021-02" db="EMBL/GenBank/DDBJ databases">
        <authorList>
            <person name="Nowell W R."/>
        </authorList>
    </citation>
    <scope>NUCLEOTIDE SEQUENCE</scope>
</reference>
<organism evidence="2 3">
    <name type="scientific">Rotaria magnacalcarata</name>
    <dbReference type="NCBI Taxonomy" id="392030"/>
    <lineage>
        <taxon>Eukaryota</taxon>
        <taxon>Metazoa</taxon>
        <taxon>Spiralia</taxon>
        <taxon>Gnathifera</taxon>
        <taxon>Rotifera</taxon>
        <taxon>Eurotatoria</taxon>
        <taxon>Bdelloidea</taxon>
        <taxon>Philodinida</taxon>
        <taxon>Philodinidae</taxon>
        <taxon>Rotaria</taxon>
    </lineage>
</organism>
<dbReference type="Proteomes" id="UP000663842">
    <property type="component" value="Unassembled WGS sequence"/>
</dbReference>
<gene>
    <name evidence="2" type="ORF">UXM345_LOCUS10733</name>
</gene>
<evidence type="ECO:0000256" key="1">
    <source>
        <dbReference type="SAM" id="MobiDB-lite"/>
    </source>
</evidence>